<dbReference type="SUPFAM" id="SSF46946">
    <property type="entry name" value="S13-like H2TH domain"/>
    <property type="match status" value="1"/>
</dbReference>
<dbReference type="SMART" id="SM00898">
    <property type="entry name" value="Fapy_DNA_glyco"/>
    <property type="match status" value="1"/>
</dbReference>
<keyword evidence="16" id="KW-0540">Nuclease</keyword>
<dbReference type="RefSeq" id="WP_072960442.1">
    <property type="nucleotide sequence ID" value="NZ_FQUT01000010.1"/>
</dbReference>
<evidence type="ECO:0000259" key="15">
    <source>
        <dbReference type="PROSITE" id="PS51068"/>
    </source>
</evidence>
<dbReference type="InterPro" id="IPR012319">
    <property type="entry name" value="FPG_cat"/>
</dbReference>
<gene>
    <name evidence="16" type="ORF">SAMN05443633_11036</name>
</gene>
<dbReference type="PANTHER" id="PTHR22993">
    <property type="entry name" value="FORMAMIDOPYRIMIDINE-DNA GLYCOSYLASE"/>
    <property type="match status" value="1"/>
</dbReference>
<evidence type="ECO:0000256" key="9">
    <source>
        <dbReference type="ARBA" id="ARBA00023204"/>
    </source>
</evidence>
<protein>
    <submittedName>
        <fullName evidence="16">Endonuclease-8</fullName>
    </submittedName>
</protein>
<evidence type="ECO:0000256" key="3">
    <source>
        <dbReference type="ARBA" id="ARBA00022723"/>
    </source>
</evidence>
<dbReference type="InterPro" id="IPR035937">
    <property type="entry name" value="FPG_N"/>
</dbReference>
<feature type="domain" description="FPG-type" evidence="14">
    <location>
        <begin position="208"/>
        <end position="242"/>
    </location>
</feature>
<evidence type="ECO:0000256" key="10">
    <source>
        <dbReference type="ARBA" id="ARBA00023239"/>
    </source>
</evidence>
<dbReference type="GO" id="GO:0003906">
    <property type="term" value="F:DNA-(apurinic or apyrimidinic site) endonuclease activity"/>
    <property type="evidence" value="ECO:0007669"/>
    <property type="project" value="InterPro"/>
</dbReference>
<keyword evidence="3" id="KW-0479">Metal-binding</keyword>
<dbReference type="AlphaFoldDB" id="A0A1M5H0B6"/>
<feature type="domain" description="Formamidopyrimidine-DNA glycosylase catalytic" evidence="15">
    <location>
        <begin position="2"/>
        <end position="91"/>
    </location>
</feature>
<keyword evidence="16" id="KW-0255">Endonuclease</keyword>
<dbReference type="GO" id="GO:0003684">
    <property type="term" value="F:damaged DNA binding"/>
    <property type="evidence" value="ECO:0007669"/>
    <property type="project" value="InterPro"/>
</dbReference>
<keyword evidence="6" id="KW-0378">Hydrolase</keyword>
<keyword evidence="8" id="KW-0238">DNA-binding</keyword>
<evidence type="ECO:0000256" key="5">
    <source>
        <dbReference type="ARBA" id="ARBA00022771"/>
    </source>
</evidence>
<dbReference type="GO" id="GO:0016829">
    <property type="term" value="F:lyase activity"/>
    <property type="evidence" value="ECO:0007669"/>
    <property type="project" value="UniProtKB-KW"/>
</dbReference>
<dbReference type="Gene3D" id="3.20.190.10">
    <property type="entry name" value="MutM-like, N-terminal"/>
    <property type="match status" value="1"/>
</dbReference>
<evidence type="ECO:0000313" key="17">
    <source>
        <dbReference type="Proteomes" id="UP000184518"/>
    </source>
</evidence>
<sequence length="244" mass="28269">MPEGPTIVLMKEDLQKFAGKKVLEVKGNSIMETSGIKNHILREIKTFGKQTFLIFDKANIRIHLLMFGSYSLYEKRDQENNLRLGLKFENGGMYFYTCNVKLVKDEFLSQIDWEADVMSDNWNPKRAEEKLKSNPKMMVCDALMDQNIFSGVGNIIKNEALFRIGVHPESLIENLPSKKLKELIAEARNYSFDFKKWKKANVLKKNFQVYHQENCPKCGAEIIKKDTGSGKRTSFFCENDQKLY</sequence>
<evidence type="ECO:0000256" key="11">
    <source>
        <dbReference type="ARBA" id="ARBA00023268"/>
    </source>
</evidence>
<evidence type="ECO:0000256" key="2">
    <source>
        <dbReference type="ARBA" id="ARBA00009409"/>
    </source>
</evidence>
<keyword evidence="7" id="KW-0862">Zinc</keyword>
<evidence type="ECO:0000259" key="14">
    <source>
        <dbReference type="PROSITE" id="PS51066"/>
    </source>
</evidence>
<evidence type="ECO:0000256" key="8">
    <source>
        <dbReference type="ARBA" id="ARBA00023125"/>
    </source>
</evidence>
<evidence type="ECO:0000256" key="4">
    <source>
        <dbReference type="ARBA" id="ARBA00022763"/>
    </source>
</evidence>
<keyword evidence="9" id="KW-0234">DNA repair</keyword>
<dbReference type="Proteomes" id="UP000184518">
    <property type="component" value="Unassembled WGS sequence"/>
</dbReference>
<evidence type="ECO:0000256" key="13">
    <source>
        <dbReference type="PROSITE-ProRule" id="PRU00391"/>
    </source>
</evidence>
<dbReference type="PROSITE" id="PS51066">
    <property type="entry name" value="ZF_FPG_2"/>
    <property type="match status" value="1"/>
</dbReference>
<name>A0A1M5H0B6_9FLAO</name>
<dbReference type="Pfam" id="PF06831">
    <property type="entry name" value="H2TH"/>
    <property type="match status" value="1"/>
</dbReference>
<proteinExistence type="inferred from homology"/>
<dbReference type="Pfam" id="PF01149">
    <property type="entry name" value="Fapy_DNA_glyco"/>
    <property type="match status" value="1"/>
</dbReference>
<reference evidence="17" key="1">
    <citation type="submission" date="2016-11" db="EMBL/GenBank/DDBJ databases">
        <authorList>
            <person name="Varghese N."/>
            <person name="Submissions S."/>
        </authorList>
    </citation>
    <scope>NUCLEOTIDE SEQUENCE [LARGE SCALE GENOMIC DNA]</scope>
    <source>
        <strain evidence="17">DSM 27619</strain>
    </source>
</reference>
<keyword evidence="10" id="KW-0456">Lyase</keyword>
<comment type="similarity">
    <text evidence="2">Belongs to the FPG family.</text>
</comment>
<keyword evidence="12" id="KW-0326">Glycosidase</keyword>
<evidence type="ECO:0000256" key="1">
    <source>
        <dbReference type="ARBA" id="ARBA00001668"/>
    </source>
</evidence>
<accession>A0A1M5H0B6</accession>
<dbReference type="InterPro" id="IPR000214">
    <property type="entry name" value="Znf_DNA_glyclase/AP_lyase"/>
</dbReference>
<dbReference type="SMART" id="SM01232">
    <property type="entry name" value="H2TH"/>
    <property type="match status" value="1"/>
</dbReference>
<keyword evidence="4" id="KW-0227">DNA damage</keyword>
<evidence type="ECO:0000256" key="7">
    <source>
        <dbReference type="ARBA" id="ARBA00022833"/>
    </source>
</evidence>
<keyword evidence="11" id="KW-0511">Multifunctional enzyme</keyword>
<dbReference type="GO" id="GO:0008270">
    <property type="term" value="F:zinc ion binding"/>
    <property type="evidence" value="ECO:0007669"/>
    <property type="project" value="UniProtKB-KW"/>
</dbReference>
<dbReference type="Gene3D" id="1.10.8.50">
    <property type="match status" value="1"/>
</dbReference>
<dbReference type="InterPro" id="IPR010979">
    <property type="entry name" value="Ribosomal_uS13-like_H2TH"/>
</dbReference>
<dbReference type="GO" id="GO:0008534">
    <property type="term" value="F:oxidized purine nucleobase lesion DNA N-glycosylase activity"/>
    <property type="evidence" value="ECO:0007669"/>
    <property type="project" value="UniProtKB-EC"/>
</dbReference>
<keyword evidence="17" id="KW-1185">Reference proteome</keyword>
<dbReference type="InterPro" id="IPR015886">
    <property type="entry name" value="H2TH_FPG"/>
</dbReference>
<dbReference type="STRING" id="1416778.SAMN05443633_11036"/>
<evidence type="ECO:0000313" key="16">
    <source>
        <dbReference type="EMBL" id="SHG09433.1"/>
    </source>
</evidence>
<dbReference type="OrthoDB" id="9800855at2"/>
<dbReference type="PROSITE" id="PS51068">
    <property type="entry name" value="FPG_CAT"/>
    <property type="match status" value="1"/>
</dbReference>
<evidence type="ECO:0000256" key="12">
    <source>
        <dbReference type="ARBA" id="ARBA00023295"/>
    </source>
</evidence>
<keyword evidence="5 13" id="KW-0863">Zinc-finger</keyword>
<dbReference type="GO" id="GO:0006284">
    <property type="term" value="P:base-excision repair"/>
    <property type="evidence" value="ECO:0007669"/>
    <property type="project" value="InterPro"/>
</dbReference>
<dbReference type="PANTHER" id="PTHR22993:SF9">
    <property type="entry name" value="FORMAMIDOPYRIMIDINE-DNA GLYCOSYLASE"/>
    <property type="match status" value="1"/>
</dbReference>
<organism evidence="16 17">
    <name type="scientific">Chryseobacterium arachidis</name>
    <dbReference type="NCBI Taxonomy" id="1416778"/>
    <lineage>
        <taxon>Bacteria</taxon>
        <taxon>Pseudomonadati</taxon>
        <taxon>Bacteroidota</taxon>
        <taxon>Flavobacteriia</taxon>
        <taxon>Flavobacteriales</taxon>
        <taxon>Weeksellaceae</taxon>
        <taxon>Chryseobacterium group</taxon>
        <taxon>Chryseobacterium</taxon>
    </lineage>
</organism>
<dbReference type="EMBL" id="FQUT01000010">
    <property type="protein sequence ID" value="SHG09433.1"/>
    <property type="molecule type" value="Genomic_DNA"/>
</dbReference>
<evidence type="ECO:0000256" key="6">
    <source>
        <dbReference type="ARBA" id="ARBA00022801"/>
    </source>
</evidence>
<dbReference type="SUPFAM" id="SSF81624">
    <property type="entry name" value="N-terminal domain of MutM-like DNA repair proteins"/>
    <property type="match status" value="1"/>
</dbReference>
<comment type="catalytic activity">
    <reaction evidence="1">
        <text>Hydrolysis of DNA containing ring-opened 7-methylguanine residues, releasing 2,6-diamino-4-hydroxy-5-(N-methyl)formamidopyrimidine.</text>
        <dbReference type="EC" id="3.2.2.23"/>
    </reaction>
</comment>